<reference evidence="1" key="1">
    <citation type="submission" date="2022-09" db="EMBL/GenBank/DDBJ databases">
        <title>Intensive care unit water sources are persistently colonized with multi-drug resistant bacteria and are the site of extensive horizontal gene transfer of antibiotic resistance genes.</title>
        <authorList>
            <person name="Diorio-Toth L."/>
        </authorList>
    </citation>
    <scope>NUCLEOTIDE SEQUENCE</scope>
    <source>
        <strain evidence="1">GD03704</strain>
    </source>
</reference>
<evidence type="ECO:0000313" key="2">
    <source>
        <dbReference type="Proteomes" id="UP001161697"/>
    </source>
</evidence>
<gene>
    <name evidence="1" type="ORF">N5J11_02780</name>
</gene>
<protein>
    <submittedName>
        <fullName evidence="1">Uncharacterized protein</fullName>
    </submittedName>
</protein>
<dbReference type="EMBL" id="JAOCJE010000001">
    <property type="protein sequence ID" value="MDH1338209.1"/>
    <property type="molecule type" value="Genomic_DNA"/>
</dbReference>
<dbReference type="RefSeq" id="WP_279533752.1">
    <property type="nucleotide sequence ID" value="NZ_CP104579.1"/>
</dbReference>
<dbReference type="Proteomes" id="UP001161697">
    <property type="component" value="Unassembled WGS sequence"/>
</dbReference>
<sequence length="186" mass="21302">MPKHSHPKEIINLIDTALALALQHMTAAEVLSYVTVAISPSSLSQRNTKQRIEKQKCIRNVCRGKLHSTAQANYDAAFLECDKCKCIWLQYKGLCRTSKSRISFDNRVYNIRTIDPSGQERAINFRIGKHYSNHFEMKSRDAIEFLFSFHTPAEIEEISHFKNTTTNTEHTVYGLQGGCNSFFILE</sequence>
<comment type="caution">
    <text evidence="1">The sequence shown here is derived from an EMBL/GenBank/DDBJ whole genome shotgun (WGS) entry which is preliminary data.</text>
</comment>
<dbReference type="AlphaFoldDB" id="A0AA42TXD5"/>
<proteinExistence type="predicted"/>
<evidence type="ECO:0000313" key="1">
    <source>
        <dbReference type="EMBL" id="MDH1338209.1"/>
    </source>
</evidence>
<accession>A0AA42TXD5</accession>
<name>A0AA42TXD5_ECTOL</name>
<organism evidence="1 2">
    <name type="scientific">Ectopseudomonas oleovorans</name>
    <name type="common">Pseudomonas oleovorans</name>
    <dbReference type="NCBI Taxonomy" id="301"/>
    <lineage>
        <taxon>Bacteria</taxon>
        <taxon>Pseudomonadati</taxon>
        <taxon>Pseudomonadota</taxon>
        <taxon>Gammaproteobacteria</taxon>
        <taxon>Pseudomonadales</taxon>
        <taxon>Pseudomonadaceae</taxon>
        <taxon>Ectopseudomonas</taxon>
    </lineage>
</organism>